<reference evidence="2" key="1">
    <citation type="submission" date="2018-06" db="EMBL/GenBank/DDBJ databases">
        <title>Aestuariibacter litoralis strain KCTC 52945T.</title>
        <authorList>
            <person name="Li X."/>
            <person name="Salam N."/>
            <person name="Li J.-L."/>
            <person name="Chen Y.-M."/>
            <person name="Yang Z.-W."/>
            <person name="Zhang L.-Y."/>
            <person name="Han M.-X."/>
            <person name="Xiao M."/>
            <person name="Li W.-J."/>
        </authorList>
    </citation>
    <scope>NUCLEOTIDE SEQUENCE [LARGE SCALE GENOMIC DNA]</scope>
    <source>
        <strain evidence="2">KCTC 52945</strain>
    </source>
</reference>
<name>A0A2W2AIN3_9HYPH</name>
<proteinExistence type="predicted"/>
<keyword evidence="2" id="KW-1185">Reference proteome</keyword>
<gene>
    <name evidence="1" type="ORF">DK847_19020</name>
</gene>
<protein>
    <submittedName>
        <fullName evidence="1">Uncharacterized protein</fullName>
    </submittedName>
</protein>
<organism evidence="1 2">
    <name type="scientific">Aestuariivirga litoralis</name>
    <dbReference type="NCBI Taxonomy" id="2650924"/>
    <lineage>
        <taxon>Bacteria</taxon>
        <taxon>Pseudomonadati</taxon>
        <taxon>Pseudomonadota</taxon>
        <taxon>Alphaproteobacteria</taxon>
        <taxon>Hyphomicrobiales</taxon>
        <taxon>Aestuariivirgaceae</taxon>
        <taxon>Aestuariivirga</taxon>
    </lineage>
</organism>
<dbReference type="RefSeq" id="WP_111200131.1">
    <property type="nucleotide sequence ID" value="NZ_QKVK01000012.1"/>
</dbReference>
<dbReference type="EMBL" id="QKVK01000012">
    <property type="protein sequence ID" value="PZF75305.1"/>
    <property type="molecule type" value="Genomic_DNA"/>
</dbReference>
<evidence type="ECO:0000313" key="2">
    <source>
        <dbReference type="Proteomes" id="UP000248795"/>
    </source>
</evidence>
<dbReference type="AlphaFoldDB" id="A0A2W2AIN3"/>
<sequence length="60" mass="6697">MAVMTQRHFYLHAAAQYIVCTAKIVIDHLRGVDSSAIPLHFCNFKITNAIARNAGPWEPS</sequence>
<dbReference type="Proteomes" id="UP000248795">
    <property type="component" value="Unassembled WGS sequence"/>
</dbReference>
<evidence type="ECO:0000313" key="1">
    <source>
        <dbReference type="EMBL" id="PZF75305.1"/>
    </source>
</evidence>
<comment type="caution">
    <text evidence="1">The sequence shown here is derived from an EMBL/GenBank/DDBJ whole genome shotgun (WGS) entry which is preliminary data.</text>
</comment>
<accession>A0A2W2AIN3</accession>